<dbReference type="EMBL" id="CM004404">
    <property type="protein sequence ID" value="KAG8632194.1"/>
    <property type="molecule type" value="Genomic_DNA"/>
</dbReference>
<proteinExistence type="predicted"/>
<protein>
    <submittedName>
        <fullName evidence="1">Uncharacterized protein</fullName>
    </submittedName>
</protein>
<name>A0ACB7FVZ7_MANES</name>
<accession>A0ACB7FVZ7</accession>
<sequence length="1174" mass="134713">MQHKSPVFGVVDLPNNIIMEDVKHKSRKEDSKRKEEDSKRSHHDRERERDKERNGERHRDREKRDRESRRSEREKSTDSDNKFERERDKDKRSRDNERERPKHRKRDRDREDRDREREEKRDRTREKERERERERDKDRDKRDRDREERERERDRRERDREEVEREKEIDREKERERRERERERRTREKERRREFISEDVSDDDSRERDRKRRRDDDDYRDRAHEQSTSGRSKRHREDSEGSPRKRSGEDDSYRKEKRTREEELEDEQKRLDEEMEKRRRRVQEWQELRRKKEESEREKHGEVANMDEPKTGKTWTLEGESDDEEAPPTGKLEMDKELDENSNPDKEVGDASVVDFKSGTSVSENGVDGVVGDEEIDPLDAFMNSMVLPEVEKLNNAVSTQTFHDNKVELKKKDKKENGNNGEQLKKGFSKSLGRIIPGENSDSDYGDLENHEHPLDDEDDDEFMKRVKKTKAEKLSVVDHSKIDYKPFRKNFYIEVKKISKMTPEEVAAYRKQLELKIHGKDVPKPVKTWHQTGLANKILEAIKKLNYEKPMPIQAQALPIIMSGRDCIGIAKTGSGKTLAFVLPMLRHIKDQPPVEAGDGPIGLIMAPTRELVQQIHSDIKKFAKVLAIRCVPVYGGSGVAQQISELKRGTEIVVCTPGRMIDILCTSGGKITNLRRVTYLVMDEADRMFDMGFEPQITRIVQNIRPGRQTVLFSATFPRQVEILARKVLNKPVEIQVGGRSVVNKDITQLVEVRPESERFLRLLELLGEWYEKGKILIFVQSQEKCDALFGDLLKHGYPCLSLHGAKDQTDRESTISDFKSNVCNLLIATSVAARGLDVKELELVINFDVPNHYEDYVHRVGRTGRAGRKGCAITFISEEDARYAPDLVKALELSEQVVPEDLKALADGFMAKVNQGLEQAHGTGYGGSGFKFNEEEDEKRIAAKKAQAKEYGFEEDKSDSEDEDEGVRKTGGDISRQAAFAQQLASLAAASKGSSFSTPTPISAAQLLPAAGLPVSLPGVMGLTIPGAATVLPGAGVPVVNNDNTVKAIAAALNLQHNLAKIQADAMPEHYEAELEINDFPQNARWKVTHKETLGPISEWTGAAITTRGKYFPPGRILGPGERKLYLFFEGPSETSVKKAKTELKRVLEDITNQALSLPSGAQPGRYLVI</sequence>
<dbReference type="Proteomes" id="UP000091857">
    <property type="component" value="Chromosome 18"/>
</dbReference>
<reference evidence="2" key="1">
    <citation type="journal article" date="2016" name="Nat. Biotechnol.">
        <title>Sequencing wild and cultivated cassava and related species reveals extensive interspecific hybridization and genetic diversity.</title>
        <authorList>
            <person name="Bredeson J.V."/>
            <person name="Lyons J.B."/>
            <person name="Prochnik S.E."/>
            <person name="Wu G.A."/>
            <person name="Ha C.M."/>
            <person name="Edsinger-Gonzales E."/>
            <person name="Grimwood J."/>
            <person name="Schmutz J."/>
            <person name="Rabbi I.Y."/>
            <person name="Egesi C."/>
            <person name="Nauluvula P."/>
            <person name="Lebot V."/>
            <person name="Ndunguru J."/>
            <person name="Mkamilo G."/>
            <person name="Bart R.S."/>
            <person name="Setter T.L."/>
            <person name="Gleadow R.M."/>
            <person name="Kulakow P."/>
            <person name="Ferguson M.E."/>
            <person name="Rounsley S."/>
            <person name="Rokhsar D.S."/>
        </authorList>
    </citation>
    <scope>NUCLEOTIDE SEQUENCE [LARGE SCALE GENOMIC DNA]</scope>
    <source>
        <strain evidence="2">cv. AM560-2</strain>
    </source>
</reference>
<comment type="caution">
    <text evidence="1">The sequence shown here is derived from an EMBL/GenBank/DDBJ whole genome shotgun (WGS) entry which is preliminary data.</text>
</comment>
<evidence type="ECO:0000313" key="2">
    <source>
        <dbReference type="Proteomes" id="UP000091857"/>
    </source>
</evidence>
<gene>
    <name evidence="1" type="ORF">MANES_18G001400v8</name>
</gene>
<evidence type="ECO:0000313" key="1">
    <source>
        <dbReference type="EMBL" id="KAG8632194.1"/>
    </source>
</evidence>
<organism evidence="1 2">
    <name type="scientific">Manihot esculenta</name>
    <name type="common">Cassava</name>
    <name type="synonym">Jatropha manihot</name>
    <dbReference type="NCBI Taxonomy" id="3983"/>
    <lineage>
        <taxon>Eukaryota</taxon>
        <taxon>Viridiplantae</taxon>
        <taxon>Streptophyta</taxon>
        <taxon>Embryophyta</taxon>
        <taxon>Tracheophyta</taxon>
        <taxon>Spermatophyta</taxon>
        <taxon>Magnoliopsida</taxon>
        <taxon>eudicotyledons</taxon>
        <taxon>Gunneridae</taxon>
        <taxon>Pentapetalae</taxon>
        <taxon>rosids</taxon>
        <taxon>fabids</taxon>
        <taxon>Malpighiales</taxon>
        <taxon>Euphorbiaceae</taxon>
        <taxon>Crotonoideae</taxon>
        <taxon>Manihoteae</taxon>
        <taxon>Manihot</taxon>
    </lineage>
</organism>
<keyword evidence="2" id="KW-1185">Reference proteome</keyword>